<dbReference type="AlphaFoldDB" id="A0A2P2FNZ1"/>
<evidence type="ECO:0000313" key="3">
    <source>
        <dbReference type="Proteomes" id="UP000256220"/>
    </source>
</evidence>
<sequence>MLITFTSLRGSPGTSAATLALTWSWPRHAVAAECDPSGGQALAVFDPGSSMGHRGMFEAMLAARTMPLPQALWQQAITLPDGTGRHFLLPGPQTTRIAESLQWQRLALAFRTWESVDVLADCGRLRSRGMPHAILGNADLTVLVVRNDRHSLRALSSSVDLIREEIGLLGSADDGLVVVVASTPAGAQRFPVKEVERQFAKLGLPVIGEMPWDPSAATQFTDTFKPGKRFETSPMLEASRKLGFEIGKRAFTRSRRLRGRAIPEQAPARQERPRRELVRRPPPPSIPRPAASAGGGDRHGG</sequence>
<evidence type="ECO:0000313" key="2">
    <source>
        <dbReference type="EMBL" id="KFU78441.1"/>
    </source>
</evidence>
<gene>
    <name evidence="2" type="ORF">BB31_25025</name>
</gene>
<dbReference type="EMBL" id="JFBM01000024">
    <property type="protein sequence ID" value="KFU78441.1"/>
    <property type="molecule type" value="Genomic_DNA"/>
</dbReference>
<proteinExistence type="predicted"/>
<protein>
    <recommendedName>
        <fullName evidence="4">Chromosome partitioning protein</fullName>
    </recommendedName>
</protein>
<comment type="caution">
    <text evidence="2">The sequence shown here is derived from an EMBL/GenBank/DDBJ whole genome shotgun (WGS) entry which is preliminary data.</text>
</comment>
<dbReference type="Proteomes" id="UP000256220">
    <property type="component" value="Unassembled WGS sequence"/>
</dbReference>
<dbReference type="RefSeq" id="WP_198935776.1">
    <property type="nucleotide sequence ID" value="NZ_JFBM01000024.1"/>
</dbReference>
<name>A0A2P2FNZ1_AMYLU</name>
<dbReference type="SUPFAM" id="SSF52540">
    <property type="entry name" value="P-loop containing nucleoside triphosphate hydrolases"/>
    <property type="match status" value="1"/>
</dbReference>
<dbReference type="InterPro" id="IPR027417">
    <property type="entry name" value="P-loop_NTPase"/>
</dbReference>
<feature type="compositionally biased region" description="Basic and acidic residues" evidence="1">
    <location>
        <begin position="269"/>
        <end position="279"/>
    </location>
</feature>
<organism evidence="2 3">
    <name type="scientific">Amycolatopsis lurida NRRL 2430</name>
    <dbReference type="NCBI Taxonomy" id="1460371"/>
    <lineage>
        <taxon>Bacteria</taxon>
        <taxon>Bacillati</taxon>
        <taxon>Actinomycetota</taxon>
        <taxon>Actinomycetes</taxon>
        <taxon>Pseudonocardiales</taxon>
        <taxon>Pseudonocardiaceae</taxon>
        <taxon>Amycolatopsis</taxon>
    </lineage>
</organism>
<keyword evidence="3" id="KW-1185">Reference proteome</keyword>
<evidence type="ECO:0008006" key="4">
    <source>
        <dbReference type="Google" id="ProtNLM"/>
    </source>
</evidence>
<accession>A0A2P2FNZ1</accession>
<reference evidence="2 3" key="1">
    <citation type="journal article" date="2014" name="Genome Announc.">
        <title>Draft Genome Sequence of Amycolatopsis lurida NRRL 2430, Producer of the Glycopeptide Family Antibiotic Ristocetin.</title>
        <authorList>
            <person name="Kwun M.J."/>
            <person name="Hong H.J."/>
        </authorList>
    </citation>
    <scope>NUCLEOTIDE SEQUENCE [LARGE SCALE GENOMIC DNA]</scope>
    <source>
        <strain evidence="2 3">NRRL 2430</strain>
    </source>
</reference>
<dbReference type="Gene3D" id="3.40.50.300">
    <property type="entry name" value="P-loop containing nucleotide triphosphate hydrolases"/>
    <property type="match status" value="1"/>
</dbReference>
<feature type="region of interest" description="Disordered" evidence="1">
    <location>
        <begin position="255"/>
        <end position="301"/>
    </location>
</feature>
<evidence type="ECO:0000256" key="1">
    <source>
        <dbReference type="SAM" id="MobiDB-lite"/>
    </source>
</evidence>